<dbReference type="VEuPathDB" id="GiardiaDB:GL50803_11149"/>
<keyword evidence="3" id="KW-1185">Reference proteome</keyword>
<dbReference type="RefSeq" id="XP_001704700.1">
    <property type="nucleotide sequence ID" value="XM_001704648.1"/>
</dbReference>
<feature type="compositionally biased region" description="Basic residues" evidence="1">
    <location>
        <begin position="155"/>
        <end position="167"/>
    </location>
</feature>
<feature type="compositionally biased region" description="Low complexity" evidence="1">
    <location>
        <begin position="181"/>
        <end position="196"/>
    </location>
</feature>
<comment type="caution">
    <text evidence="2">The sequence shown here is derived from an EMBL/GenBank/DDBJ whole genome shotgun (WGS) entry which is preliminary data.</text>
</comment>
<evidence type="ECO:0000313" key="3">
    <source>
        <dbReference type="Proteomes" id="UP000001548"/>
    </source>
</evidence>
<sequence length="289" mass="32785">MVYPSMSSELQESILRELASQIIVTRGVSEDVETLIRTPRKLYAYAIKTPINWRKIATALNQDRNRIYHWYRETHSRNILDVKMTNEDREAIRSIIIGGIRDRRAIDAEFYKEIHKRFSAKYPRQELRMTYNNALRTHSVRAVLEECGVKISSRRPYRPRAQRKKADKPKAPEANTPVEVSQLSSQHSSQHSSQISSQLSPCPIEYVPGGIVSLPDPTLLPLMPNQSFINLPYPAAPHGYVPMSYPPPPASFFSQAPFTYVPFILTAPRAGGCVSPAPQMYTTINANMS</sequence>
<dbReference type="GeneID" id="5697570"/>
<dbReference type="Proteomes" id="UP000001548">
    <property type="component" value="Unassembled WGS sequence"/>
</dbReference>
<feature type="region of interest" description="Disordered" evidence="1">
    <location>
        <begin position="155"/>
        <end position="196"/>
    </location>
</feature>
<dbReference type="OMA" id="PIEYVPG"/>
<dbReference type="HOGENOM" id="CLU_090491_0_0_1"/>
<evidence type="ECO:0000313" key="2">
    <source>
        <dbReference type="EMBL" id="KAE8304530.1"/>
    </source>
</evidence>
<name>A8BV12_GIAIC</name>
<protein>
    <submittedName>
        <fullName evidence="2">Uncharacterized protein</fullName>
    </submittedName>
</protein>
<evidence type="ECO:0000256" key="1">
    <source>
        <dbReference type="SAM" id="MobiDB-lite"/>
    </source>
</evidence>
<accession>A8BV12</accession>
<dbReference type="KEGG" id="gla:GL50803_0011149"/>
<organism evidence="2 3">
    <name type="scientific">Giardia intestinalis (strain ATCC 50803 / WB clone C6)</name>
    <name type="common">Giardia lamblia</name>
    <dbReference type="NCBI Taxonomy" id="184922"/>
    <lineage>
        <taxon>Eukaryota</taxon>
        <taxon>Metamonada</taxon>
        <taxon>Diplomonadida</taxon>
        <taxon>Hexamitidae</taxon>
        <taxon>Giardiinae</taxon>
        <taxon>Giardia</taxon>
    </lineage>
</organism>
<reference evidence="2 3" key="1">
    <citation type="journal article" date="2007" name="Science">
        <title>Genomic minimalism in the early diverging intestinal parasite Giardia lamblia.</title>
        <authorList>
            <person name="Morrison H.G."/>
            <person name="McArthur A.G."/>
            <person name="Gillin F.D."/>
            <person name="Aley S.B."/>
            <person name="Adam R.D."/>
            <person name="Olsen G.J."/>
            <person name="Best A.A."/>
            <person name="Cande W.Z."/>
            <person name="Chen F."/>
            <person name="Cipriano M.J."/>
            <person name="Davids B.J."/>
            <person name="Dawson S.C."/>
            <person name="Elmendorf H.G."/>
            <person name="Hehl A.B."/>
            <person name="Holder M.E."/>
            <person name="Huse S.M."/>
            <person name="Kim U.U."/>
            <person name="Lasek-Nesselquist E."/>
            <person name="Manning G."/>
            <person name="Nigam A."/>
            <person name="Nixon J.E."/>
            <person name="Palm D."/>
            <person name="Passamaneck N.E."/>
            <person name="Prabhu A."/>
            <person name="Reich C.I."/>
            <person name="Reiner D.S."/>
            <person name="Samuelson J."/>
            <person name="Svard S.G."/>
            <person name="Sogin M.L."/>
        </authorList>
    </citation>
    <scope>NUCLEOTIDE SEQUENCE [LARGE SCALE GENOMIC DNA]</scope>
    <source>
        <strain evidence="2 3">WB C6</strain>
    </source>
</reference>
<dbReference type="AlphaFoldDB" id="A8BV12"/>
<proteinExistence type="predicted"/>
<dbReference type="EMBL" id="AACB03000002">
    <property type="protein sequence ID" value="KAE8304530.1"/>
    <property type="molecule type" value="Genomic_DNA"/>
</dbReference>
<gene>
    <name evidence="2" type="ORF">GL50803_0011149</name>
</gene>